<dbReference type="KEGG" id="ege:EM595_p0183"/>
<dbReference type="Proteomes" id="UP000059419">
    <property type="component" value="Plasmid pEM01"/>
</dbReference>
<sequence>MITTATVNADIDFSSSFAVRGALSDAAFWSSPQRLKTPLFHHLPE</sequence>
<dbReference type="EMBL" id="LN907828">
    <property type="protein sequence ID" value="CUU25883.1"/>
    <property type="molecule type" value="Genomic_DNA"/>
</dbReference>
<organism evidence="1 2">
    <name type="scientific">Duffyella gerundensis</name>
    <dbReference type="NCBI Taxonomy" id="1619313"/>
    <lineage>
        <taxon>Bacteria</taxon>
        <taxon>Pseudomonadati</taxon>
        <taxon>Pseudomonadota</taxon>
        <taxon>Gammaproteobacteria</taxon>
        <taxon>Enterobacterales</taxon>
        <taxon>Erwiniaceae</taxon>
        <taxon>Duffyella</taxon>
    </lineage>
</organism>
<evidence type="ECO:0000313" key="2">
    <source>
        <dbReference type="Proteomes" id="UP000059419"/>
    </source>
</evidence>
<keyword evidence="2" id="KW-1185">Reference proteome</keyword>
<accession>A0A0U5L9Q7</accession>
<proteinExistence type="predicted"/>
<evidence type="ECO:0000313" key="1">
    <source>
        <dbReference type="EMBL" id="CUU25883.1"/>
    </source>
</evidence>
<dbReference type="AlphaFoldDB" id="A0A0U5L9Q7"/>
<protein>
    <submittedName>
        <fullName evidence="1">Uncharacterized protein</fullName>
    </submittedName>
</protein>
<reference evidence="2" key="1">
    <citation type="submission" date="2015-11" db="EMBL/GenBank/DDBJ databases">
        <authorList>
            <person name="Blom J."/>
        </authorList>
    </citation>
    <scope>NUCLEOTIDE SEQUENCE [LARGE SCALE GENOMIC DNA]</scope>
    <source>
        <plasmid evidence="2">pEM01</plasmid>
    </source>
</reference>
<geneLocation type="plasmid" evidence="2">
    <name>pEM01</name>
</geneLocation>
<gene>
    <name evidence="1" type="ORF">EM595_p0183</name>
</gene>
<name>A0A0U5L9Q7_9GAMM</name>